<name>A0ABR2WFA4_9FUNG</name>
<reference evidence="2 3" key="1">
    <citation type="submission" date="2023-04" db="EMBL/GenBank/DDBJ databases">
        <title>Genome of Basidiobolus ranarum AG-B5.</title>
        <authorList>
            <person name="Stajich J.E."/>
            <person name="Carter-House D."/>
            <person name="Gryganskyi A."/>
        </authorList>
    </citation>
    <scope>NUCLEOTIDE SEQUENCE [LARGE SCALE GENOMIC DNA]</scope>
    <source>
        <strain evidence="2 3">AG-B5</strain>
    </source>
</reference>
<evidence type="ECO:0000313" key="3">
    <source>
        <dbReference type="Proteomes" id="UP001479436"/>
    </source>
</evidence>
<feature type="signal peptide" evidence="1">
    <location>
        <begin position="1"/>
        <end position="22"/>
    </location>
</feature>
<comment type="caution">
    <text evidence="2">The sequence shown here is derived from an EMBL/GenBank/DDBJ whole genome shotgun (WGS) entry which is preliminary data.</text>
</comment>
<protein>
    <submittedName>
        <fullName evidence="2">Uncharacterized protein</fullName>
    </submittedName>
</protein>
<keyword evidence="3" id="KW-1185">Reference proteome</keyword>
<proteinExistence type="predicted"/>
<feature type="chain" id="PRO_5046894111" evidence="1">
    <location>
        <begin position="23"/>
        <end position="118"/>
    </location>
</feature>
<evidence type="ECO:0000256" key="1">
    <source>
        <dbReference type="SAM" id="SignalP"/>
    </source>
</evidence>
<keyword evidence="1" id="KW-0732">Signal</keyword>
<dbReference type="Proteomes" id="UP001479436">
    <property type="component" value="Unassembled WGS sequence"/>
</dbReference>
<evidence type="ECO:0000313" key="2">
    <source>
        <dbReference type="EMBL" id="KAK9760165.1"/>
    </source>
</evidence>
<sequence length="118" mass="12768">MKSISFISMFSMAMVTFGLVYAQGNSALLKLENTPEDTAQQLSFPANSCQRVTFGPVDTASVTPEPPSKSAQAVLYRSLQDCTRRRNQIALISSNRGEVHIAQQGKFVTVGAVRILSG</sequence>
<accession>A0ABR2WFA4</accession>
<gene>
    <name evidence="2" type="ORF">K7432_016099</name>
</gene>
<organism evidence="2 3">
    <name type="scientific">Basidiobolus ranarum</name>
    <dbReference type="NCBI Taxonomy" id="34480"/>
    <lineage>
        <taxon>Eukaryota</taxon>
        <taxon>Fungi</taxon>
        <taxon>Fungi incertae sedis</taxon>
        <taxon>Zoopagomycota</taxon>
        <taxon>Entomophthoromycotina</taxon>
        <taxon>Basidiobolomycetes</taxon>
        <taxon>Basidiobolales</taxon>
        <taxon>Basidiobolaceae</taxon>
        <taxon>Basidiobolus</taxon>
    </lineage>
</organism>
<dbReference type="EMBL" id="JASJQH010002469">
    <property type="protein sequence ID" value="KAK9760165.1"/>
    <property type="molecule type" value="Genomic_DNA"/>
</dbReference>